<evidence type="ECO:0000313" key="3">
    <source>
        <dbReference type="Proteomes" id="UP000287306"/>
    </source>
</evidence>
<comment type="caution">
    <text evidence="2">The sequence shown here is derived from an EMBL/GenBank/DDBJ whole genome shotgun (WGS) entry which is preliminary data.</text>
</comment>
<dbReference type="PIRSF" id="PIRSF017082">
    <property type="entry name" value="YflP"/>
    <property type="match status" value="1"/>
</dbReference>
<dbReference type="PANTHER" id="PTHR42928:SF5">
    <property type="entry name" value="BLR1237 PROTEIN"/>
    <property type="match status" value="1"/>
</dbReference>
<evidence type="ECO:0000256" key="1">
    <source>
        <dbReference type="ARBA" id="ARBA00006987"/>
    </source>
</evidence>
<comment type="similarity">
    <text evidence="1">Belongs to the UPF0065 (bug) family.</text>
</comment>
<gene>
    <name evidence="2" type="ORF">CSW38_12845</name>
</gene>
<dbReference type="SUPFAM" id="SSF53850">
    <property type="entry name" value="Periplasmic binding protein-like II"/>
    <property type="match status" value="1"/>
</dbReference>
<sequence length="315" mass="33899">MLRQLVVWVGLAVGVLVWGIGWAQERYPSKAINFIIPFDPGGSADIEARVFANVLERVLGQPVVPVNRPGGGGSVAYAFLRTAPKDGYTVGWASSSILTNYRLGTMPFSYKEFDPVALVSVQAMAWVVRADSPWRTFRELQAYAKANPGKVRVATAGPGSGTDIVALAIAKAAGIEVVRVPLGSGARVPALLRGDVEVASVPVPEAIQQIRGGQLRALVVTSEERDPALPQTPTLKELGFPVTMELFRGIVVPKGVAAERIQILAEAIRKAVQSQEWREFGEKNSFVPRFLGPGAFAKYLEEQDAAIREVVEGGR</sequence>
<organism evidence="2 3">
    <name type="scientific">Thermus scotoductus</name>
    <dbReference type="NCBI Taxonomy" id="37636"/>
    <lineage>
        <taxon>Bacteria</taxon>
        <taxon>Thermotogati</taxon>
        <taxon>Deinococcota</taxon>
        <taxon>Deinococci</taxon>
        <taxon>Thermales</taxon>
        <taxon>Thermaceae</taxon>
        <taxon>Thermus</taxon>
    </lineage>
</organism>
<dbReference type="EMBL" id="PELY01000428">
    <property type="protein sequence ID" value="RTH22624.1"/>
    <property type="molecule type" value="Genomic_DNA"/>
</dbReference>
<dbReference type="InterPro" id="IPR042100">
    <property type="entry name" value="Bug_dom1"/>
</dbReference>
<evidence type="ECO:0000313" key="2">
    <source>
        <dbReference type="EMBL" id="RTH22624.1"/>
    </source>
</evidence>
<dbReference type="AlphaFoldDB" id="A0A430RT59"/>
<reference evidence="2 3" key="1">
    <citation type="journal article" date="2019" name="Extremophiles">
        <title>Biogeography of thermophiles and predominance of Thermus scotoductus in domestic water heaters.</title>
        <authorList>
            <person name="Wilpiszeski R.L."/>
            <person name="Zhang Z."/>
            <person name="House C.H."/>
        </authorList>
    </citation>
    <scope>NUCLEOTIDE SEQUENCE [LARGE SCALE GENOMIC DNA]</scope>
    <source>
        <strain evidence="2 3">25_S25</strain>
    </source>
</reference>
<dbReference type="PANTHER" id="PTHR42928">
    <property type="entry name" value="TRICARBOXYLATE-BINDING PROTEIN"/>
    <property type="match status" value="1"/>
</dbReference>
<dbReference type="RefSeq" id="WP_126170681.1">
    <property type="nucleotide sequence ID" value="NZ_PELL01000375.1"/>
</dbReference>
<dbReference type="Gene3D" id="3.40.190.10">
    <property type="entry name" value="Periplasmic binding protein-like II"/>
    <property type="match status" value="1"/>
</dbReference>
<dbReference type="InterPro" id="IPR005064">
    <property type="entry name" value="BUG"/>
</dbReference>
<proteinExistence type="inferred from homology"/>
<dbReference type="Gene3D" id="3.40.190.150">
    <property type="entry name" value="Bordetella uptake gene, domain 1"/>
    <property type="match status" value="1"/>
</dbReference>
<accession>A0A430RT59</accession>
<name>A0A430RT59_THESC</name>
<protein>
    <submittedName>
        <fullName evidence="2">ABC transporter substrate-binding protein</fullName>
    </submittedName>
</protein>
<dbReference type="Proteomes" id="UP000287306">
    <property type="component" value="Unassembled WGS sequence"/>
</dbReference>
<dbReference type="Pfam" id="PF03401">
    <property type="entry name" value="TctC"/>
    <property type="match status" value="1"/>
</dbReference>
<dbReference type="CDD" id="cd07012">
    <property type="entry name" value="PBP2_Bug_TTT"/>
    <property type="match status" value="1"/>
</dbReference>